<organism evidence="2 3">
    <name type="scientific">Jaapia argillacea MUCL 33604</name>
    <dbReference type="NCBI Taxonomy" id="933084"/>
    <lineage>
        <taxon>Eukaryota</taxon>
        <taxon>Fungi</taxon>
        <taxon>Dikarya</taxon>
        <taxon>Basidiomycota</taxon>
        <taxon>Agaricomycotina</taxon>
        <taxon>Agaricomycetes</taxon>
        <taxon>Agaricomycetidae</taxon>
        <taxon>Jaapiales</taxon>
        <taxon>Jaapiaceae</taxon>
        <taxon>Jaapia</taxon>
    </lineage>
</organism>
<name>A0A067PAL2_9AGAM</name>
<feature type="compositionally biased region" description="Pro residues" evidence="1">
    <location>
        <begin position="359"/>
        <end position="373"/>
    </location>
</feature>
<dbReference type="EMBL" id="KL197744">
    <property type="protein sequence ID" value="KDQ51923.1"/>
    <property type="molecule type" value="Genomic_DNA"/>
</dbReference>
<evidence type="ECO:0000313" key="2">
    <source>
        <dbReference type="EMBL" id="KDQ51923.1"/>
    </source>
</evidence>
<dbReference type="AlphaFoldDB" id="A0A067PAL2"/>
<feature type="compositionally biased region" description="Pro residues" evidence="1">
    <location>
        <begin position="310"/>
        <end position="323"/>
    </location>
</feature>
<dbReference type="Proteomes" id="UP000027265">
    <property type="component" value="Unassembled WGS sequence"/>
</dbReference>
<feature type="region of interest" description="Disordered" evidence="1">
    <location>
        <begin position="340"/>
        <end position="392"/>
    </location>
</feature>
<feature type="compositionally biased region" description="Low complexity" evidence="1">
    <location>
        <begin position="345"/>
        <end position="358"/>
    </location>
</feature>
<evidence type="ECO:0000313" key="3">
    <source>
        <dbReference type="Proteomes" id="UP000027265"/>
    </source>
</evidence>
<feature type="compositionally biased region" description="Polar residues" evidence="1">
    <location>
        <begin position="77"/>
        <end position="86"/>
    </location>
</feature>
<reference evidence="3" key="1">
    <citation type="journal article" date="2014" name="Proc. Natl. Acad. Sci. U.S.A.">
        <title>Extensive sampling of basidiomycete genomes demonstrates inadequacy of the white-rot/brown-rot paradigm for wood decay fungi.</title>
        <authorList>
            <person name="Riley R."/>
            <person name="Salamov A.A."/>
            <person name="Brown D.W."/>
            <person name="Nagy L.G."/>
            <person name="Floudas D."/>
            <person name="Held B.W."/>
            <person name="Levasseur A."/>
            <person name="Lombard V."/>
            <person name="Morin E."/>
            <person name="Otillar R."/>
            <person name="Lindquist E.A."/>
            <person name="Sun H."/>
            <person name="LaButti K.M."/>
            <person name="Schmutz J."/>
            <person name="Jabbour D."/>
            <person name="Luo H."/>
            <person name="Baker S.E."/>
            <person name="Pisabarro A.G."/>
            <person name="Walton J.D."/>
            <person name="Blanchette R.A."/>
            <person name="Henrissat B."/>
            <person name="Martin F."/>
            <person name="Cullen D."/>
            <person name="Hibbett D.S."/>
            <person name="Grigoriev I.V."/>
        </authorList>
    </citation>
    <scope>NUCLEOTIDE SEQUENCE [LARGE SCALE GENOMIC DNA]</scope>
    <source>
        <strain evidence="3">MUCL 33604</strain>
    </source>
</reference>
<feature type="compositionally biased region" description="Pro residues" evidence="1">
    <location>
        <begin position="65"/>
        <end position="76"/>
    </location>
</feature>
<gene>
    <name evidence="2" type="ORF">JAAARDRAFT_198799</name>
</gene>
<sequence>MSRPEGEPNIYNKATGDFCLRAYLDEDYEVKVEEDESRGLTPELDEEILDPFYVPNAPSSTTPQSSPPVGPVPPPENNTIAPPASSLSRTCPALLPELPPSMDPAIPPHTTVLPVGDFDPLAYVTSIDDIIQPLADNIIKRFAGEAYHFPNLLVQYNQIHRQIFRQTDFGVDVDFDSTLDDLFELADDFEDGLGDGLGASMGDHNDPSAIIIDDTQAASMVLQSTSSGMASSPPVTVSPAGSPLASATPLTASSTKLPVAEPDLMTMMSAVDGFSFGSLLSLPVVPKPTTAFETLVRRPLLTQVQNTPLFLPPPSSSPAPQPPSSQSHHQFLLQLKKVSKTHMPSTSQTINHTSNTTSSPPPASNPTSTPPTIPNLASTPPTTPKPCIHSTHHTQPRILSHCSFASYNVPTSSMSGSTADVAVNLSDMDLWPKWLQEGYPAMMGLHLGDQWQSCVALFVEFERCFNFSNPKGVSLKSTSIPLVIQQWKKNY</sequence>
<dbReference type="HOGENOM" id="CLU_555547_0_0_1"/>
<protein>
    <submittedName>
        <fullName evidence="2">Uncharacterized protein</fullName>
    </submittedName>
</protein>
<keyword evidence="3" id="KW-1185">Reference proteome</keyword>
<accession>A0A067PAL2</accession>
<feature type="region of interest" description="Disordered" evidence="1">
    <location>
        <begin position="306"/>
        <end position="328"/>
    </location>
</feature>
<feature type="region of interest" description="Disordered" evidence="1">
    <location>
        <begin position="226"/>
        <end position="250"/>
    </location>
</feature>
<feature type="compositionally biased region" description="Polar residues" evidence="1">
    <location>
        <begin position="226"/>
        <end position="235"/>
    </location>
</feature>
<proteinExistence type="predicted"/>
<feature type="region of interest" description="Disordered" evidence="1">
    <location>
        <begin position="31"/>
        <end position="86"/>
    </location>
</feature>
<evidence type="ECO:0000256" key="1">
    <source>
        <dbReference type="SAM" id="MobiDB-lite"/>
    </source>
</evidence>
<dbReference type="InParanoid" id="A0A067PAL2"/>
<dbReference type="STRING" id="933084.A0A067PAL2"/>